<dbReference type="Gene3D" id="3.40.50.10050">
    <property type="entry name" value="Translation initiation factor IF- 2, domain 3"/>
    <property type="match status" value="1"/>
</dbReference>
<comment type="function">
    <text evidence="7 8 9">Function in general translation initiation by promoting the binding of the formylmethionine-tRNA to ribosomes. Seems to function along with eIF-2.</text>
</comment>
<feature type="domain" description="Tr-type G" evidence="10">
    <location>
        <begin position="4"/>
        <end position="220"/>
    </location>
</feature>
<dbReference type="InterPro" id="IPR023115">
    <property type="entry name" value="TIF_IF2_dom3"/>
</dbReference>
<dbReference type="FunFam" id="3.40.50.10050:FF:000001">
    <property type="entry name" value="Translation initiation factor IF-2"/>
    <property type="match status" value="1"/>
</dbReference>
<keyword evidence="6 8" id="KW-0342">GTP-binding</keyword>
<feature type="binding site" evidence="8">
    <location>
        <begin position="13"/>
        <end position="20"/>
    </location>
    <ligand>
        <name>GTP</name>
        <dbReference type="ChEBI" id="CHEBI:37565"/>
    </ligand>
</feature>
<dbReference type="AlphaFoldDB" id="A0A7J2TM37"/>
<dbReference type="CDD" id="cd16266">
    <property type="entry name" value="IF2_aeIF5B_IV"/>
    <property type="match status" value="1"/>
</dbReference>
<dbReference type="InterPro" id="IPR036925">
    <property type="entry name" value="TIF_IF2_dom3_sf"/>
</dbReference>
<evidence type="ECO:0000259" key="10">
    <source>
        <dbReference type="PROSITE" id="PS51722"/>
    </source>
</evidence>
<sequence length="587" mass="65841">MSEIRTPIVAVLGHVDHGKTTILDKIRKTKVAAKEVGGITQHIGATEIPIKMIEEICRDIWIPKIKIPGLLFIDTPGHKAFTNLRKRGGALADLAILVVDIIEGIMPQTEEALSILRTFKTPFVIAANKIDKIPGWQSRDGSFLKNYQLQEEYARKNLETRIYELIADFYKFGFSCERFDRIKDFTRTLAIIPVSGLTGEGIPELLMVLLGLAQKYLTNTLKLHAEGKAKGTILEIKEEKGIGVACDAIIYDGTLKVGDKIAIGGKDGVIVTTVKAILKPPPAKEMRVESRFQRVEKVKAAAGIKIVAPNLEKAIAGSEFEAVESEEDIRKFLERVKKEYEEIAIKTEGEGIILKTDAIGSLEAMINELKQHQIPIKKAEVGEVDKRDVVEVSTNKEELNKAILAFNVKILPEAIEEAQKYDVKIFEGNIIYTIIESFLKWREELKLRKEKQRIEALVKPGKIKLLKEFVFRRSKPAIIGIKVLAGELRRGSLLIKPDGVKVGEVRSMQKEGKSIAVARMGEEVAIAIDEVTIGRQLEGDEILYVEIPEKHAKIIEKELLTSFDEETKKAFLEYLEIKRRDNPLWAK</sequence>
<feature type="binding site" evidence="8">
    <location>
        <begin position="128"/>
        <end position="131"/>
    </location>
    <ligand>
        <name>GTP</name>
        <dbReference type="ChEBI" id="CHEBI:37565"/>
    </ligand>
</feature>
<dbReference type="NCBIfam" id="NF011418">
    <property type="entry name" value="PRK14845.1"/>
    <property type="match status" value="1"/>
</dbReference>
<dbReference type="PANTHER" id="PTHR43381:SF4">
    <property type="entry name" value="EUKARYOTIC TRANSLATION INITIATION FACTOR 5B"/>
    <property type="match status" value="1"/>
</dbReference>
<dbReference type="Pfam" id="PF00009">
    <property type="entry name" value="GTP_EFTU"/>
    <property type="match status" value="1"/>
</dbReference>
<accession>A0A7J2TM37</accession>
<dbReference type="InterPro" id="IPR009000">
    <property type="entry name" value="Transl_B-barrel_sf"/>
</dbReference>
<dbReference type="CDD" id="cd03703">
    <property type="entry name" value="aeIF5B_II"/>
    <property type="match status" value="1"/>
</dbReference>
<dbReference type="Pfam" id="PF14578">
    <property type="entry name" value="GTP_EFTU_D4"/>
    <property type="match status" value="1"/>
</dbReference>
<dbReference type="InterPro" id="IPR004544">
    <property type="entry name" value="TF_aIF-2_arc"/>
</dbReference>
<keyword evidence="3 8" id="KW-0396">Initiation factor</keyword>
<feature type="binding site" evidence="8">
    <location>
        <begin position="74"/>
        <end position="78"/>
    </location>
    <ligand>
        <name>GTP</name>
        <dbReference type="ChEBI" id="CHEBI:37565"/>
    </ligand>
</feature>
<dbReference type="NCBIfam" id="TIGR00491">
    <property type="entry name" value="aIF-2"/>
    <property type="match status" value="1"/>
</dbReference>
<dbReference type="Gene3D" id="2.40.30.10">
    <property type="entry name" value="Translation factors"/>
    <property type="match status" value="2"/>
</dbReference>
<dbReference type="InterPro" id="IPR005225">
    <property type="entry name" value="Small_GTP-bd"/>
</dbReference>
<dbReference type="EMBL" id="DSLA01000131">
    <property type="protein sequence ID" value="HEH36102.1"/>
    <property type="molecule type" value="Genomic_DNA"/>
</dbReference>
<dbReference type="PANTHER" id="PTHR43381">
    <property type="entry name" value="TRANSLATION INITIATION FACTOR IF-2-RELATED"/>
    <property type="match status" value="1"/>
</dbReference>
<dbReference type="InterPro" id="IPR027417">
    <property type="entry name" value="P-loop_NTPase"/>
</dbReference>
<proteinExistence type="inferred from homology"/>
<gene>
    <name evidence="8 11" type="primary">infB</name>
    <name evidence="11" type="ORF">ENP88_08260</name>
</gene>
<comment type="similarity">
    <text evidence="1 8 9">Belongs to the TRAFAC class translation factor GTPase superfamily. Classic translation factor GTPase family. IF-2 subfamily.</text>
</comment>
<dbReference type="FunFam" id="3.40.50.300:FF:000112">
    <property type="entry name" value="Eukaryotic translation initiation factor 5B"/>
    <property type="match status" value="1"/>
</dbReference>
<evidence type="ECO:0000256" key="8">
    <source>
        <dbReference type="HAMAP-Rule" id="MF_00100"/>
    </source>
</evidence>
<dbReference type="CDD" id="cd01887">
    <property type="entry name" value="IF2_eIF5B"/>
    <property type="match status" value="1"/>
</dbReference>
<dbReference type="PRINTS" id="PR00315">
    <property type="entry name" value="ELONGATNFCT"/>
</dbReference>
<evidence type="ECO:0000256" key="4">
    <source>
        <dbReference type="ARBA" id="ARBA00022741"/>
    </source>
</evidence>
<dbReference type="GO" id="GO:0003743">
    <property type="term" value="F:translation initiation factor activity"/>
    <property type="evidence" value="ECO:0007669"/>
    <property type="project" value="UniProtKB-UniRule"/>
</dbReference>
<dbReference type="Gene3D" id="3.40.50.300">
    <property type="entry name" value="P-loop containing nucleotide triphosphate hydrolases"/>
    <property type="match status" value="1"/>
</dbReference>
<organism evidence="11">
    <name type="scientific">Archaeoglobus fulgidus</name>
    <dbReference type="NCBI Taxonomy" id="2234"/>
    <lineage>
        <taxon>Archaea</taxon>
        <taxon>Methanobacteriati</taxon>
        <taxon>Methanobacteriota</taxon>
        <taxon>Archaeoglobi</taxon>
        <taxon>Archaeoglobales</taxon>
        <taxon>Archaeoglobaceae</taxon>
        <taxon>Archaeoglobus</taxon>
    </lineage>
</organism>
<dbReference type="SUPFAM" id="SSF50447">
    <property type="entry name" value="Translation proteins"/>
    <property type="match status" value="1"/>
</dbReference>
<dbReference type="SUPFAM" id="SSF52156">
    <property type="entry name" value="Initiation factor IF2/eIF5b, domain 3"/>
    <property type="match status" value="1"/>
</dbReference>
<comment type="caution">
    <text evidence="11">The sequence shown here is derived from an EMBL/GenBank/DDBJ whole genome shotgun (WGS) entry which is preliminary data.</text>
</comment>
<dbReference type="InterPro" id="IPR015760">
    <property type="entry name" value="TIF_IF2"/>
</dbReference>
<evidence type="ECO:0000256" key="9">
    <source>
        <dbReference type="RuleBase" id="RU000644"/>
    </source>
</evidence>
<evidence type="ECO:0000256" key="1">
    <source>
        <dbReference type="ARBA" id="ARBA00007733"/>
    </source>
</evidence>
<dbReference type="GO" id="GO:0005737">
    <property type="term" value="C:cytoplasm"/>
    <property type="evidence" value="ECO:0007669"/>
    <property type="project" value="TreeGrafter"/>
</dbReference>
<dbReference type="NCBIfam" id="NF003078">
    <property type="entry name" value="PRK04004.1"/>
    <property type="match status" value="1"/>
</dbReference>
<keyword evidence="5 8" id="KW-0648">Protein biosynthesis</keyword>
<dbReference type="InterPro" id="IPR029459">
    <property type="entry name" value="EFTU-type"/>
</dbReference>
<evidence type="ECO:0000256" key="7">
    <source>
        <dbReference type="ARBA" id="ARBA00024852"/>
    </source>
</evidence>
<dbReference type="SUPFAM" id="SSF52540">
    <property type="entry name" value="P-loop containing nucleoside triphosphate hydrolases"/>
    <property type="match status" value="1"/>
</dbReference>
<reference evidence="11" key="1">
    <citation type="journal article" date="2020" name="mSystems">
        <title>Genome- and Community-Level Interaction Insights into Carbon Utilization and Element Cycling Functions of Hydrothermarchaeota in Hydrothermal Sediment.</title>
        <authorList>
            <person name="Zhou Z."/>
            <person name="Liu Y."/>
            <person name="Xu W."/>
            <person name="Pan J."/>
            <person name="Luo Z.H."/>
            <person name="Li M."/>
        </authorList>
    </citation>
    <scope>NUCLEOTIDE SEQUENCE [LARGE SCALE GENOMIC DNA]</scope>
    <source>
        <strain evidence="11">SpSt-26</strain>
    </source>
</reference>
<evidence type="ECO:0000256" key="2">
    <source>
        <dbReference type="ARBA" id="ARBA00020166"/>
    </source>
</evidence>
<dbReference type="HAMAP" id="MF_00100_A">
    <property type="entry name" value="IF_2_A"/>
    <property type="match status" value="1"/>
</dbReference>
<dbReference type="NCBIfam" id="TIGR00231">
    <property type="entry name" value="small_GTP"/>
    <property type="match status" value="1"/>
</dbReference>
<evidence type="ECO:0000256" key="5">
    <source>
        <dbReference type="ARBA" id="ARBA00022917"/>
    </source>
</evidence>
<protein>
    <recommendedName>
        <fullName evidence="2 8">Probable translation initiation factor IF-2</fullName>
    </recommendedName>
</protein>
<dbReference type="PROSITE" id="PS51722">
    <property type="entry name" value="G_TR_2"/>
    <property type="match status" value="1"/>
</dbReference>
<dbReference type="GO" id="GO:0003924">
    <property type="term" value="F:GTPase activity"/>
    <property type="evidence" value="ECO:0007669"/>
    <property type="project" value="UniProtKB-UniRule"/>
</dbReference>
<evidence type="ECO:0000256" key="6">
    <source>
        <dbReference type="ARBA" id="ARBA00023134"/>
    </source>
</evidence>
<dbReference type="InterPro" id="IPR000795">
    <property type="entry name" value="T_Tr_GTP-bd_dom"/>
</dbReference>
<dbReference type="FunFam" id="2.40.30.10:FF:000013">
    <property type="entry name" value="eukaryotic translation initiation factor 5B"/>
    <property type="match status" value="1"/>
</dbReference>
<dbReference type="GO" id="GO:0005525">
    <property type="term" value="F:GTP binding"/>
    <property type="evidence" value="ECO:0007669"/>
    <property type="project" value="UniProtKB-KW"/>
</dbReference>
<dbReference type="Pfam" id="PF11987">
    <property type="entry name" value="IF-2"/>
    <property type="match status" value="1"/>
</dbReference>
<keyword evidence="4 8" id="KW-0547">Nucleotide-binding</keyword>
<evidence type="ECO:0000256" key="3">
    <source>
        <dbReference type="ARBA" id="ARBA00022540"/>
    </source>
</evidence>
<name>A0A7J2TM37_ARCFL</name>
<evidence type="ECO:0000313" key="11">
    <source>
        <dbReference type="EMBL" id="HEH36102.1"/>
    </source>
</evidence>